<dbReference type="RefSeq" id="WP_127455662.1">
    <property type="nucleotide sequence ID" value="NZ_JAROBY010000063.1"/>
</dbReference>
<dbReference type="SUPFAM" id="SSF53067">
    <property type="entry name" value="Actin-like ATPase domain"/>
    <property type="match status" value="1"/>
</dbReference>
<sequence length="494" mass="53264">MADQWITSVGLDIGTSTTKMVISRLKIVRSSGVLCLPRFQIAERELLYASPIYSTPLLSSDEIHAERIWAIVAQEYEQAGIQPADIKSGAVIITGETANKTNAQHILHLLAERVGDFVVATAGADLEGLLAGKGAGAEQRSWQLRGAVANIDIGGGTANAAIFHRGKLLGTVAFHVGGRLIRIDSTGTILEVSPSLRPWLLEAGYTVQPGDRLSLLQLNEICTAMCRCIMDYLNGVRVADAAIKALMIGTPLPAIPSIEEWMVSGGVGQLMAETMPPRSLEDAAVYQDIGPLLAHAWKELAAEYPTRQIQADQTVRATVIGAGMQSTEISGATVHLDASLLPIRNLPVLKLDLSPQLLVQDSALAERFDALMQDGASLFALDRSPPFGLALSGTHHLTYPTLQYIADKLYLSFIQHFPHSEAMVVICETDIAKALGQSLSRRCEQRPKVICIDQIRVEHGDYIDLGEPISGIMIPVVVKTLAFQGQGRGEESGR</sequence>
<protein>
    <submittedName>
        <fullName evidence="1">Ethanolamine ammonia-lyase reactivating factor EutA</fullName>
    </submittedName>
</protein>
<proteinExistence type="predicted"/>
<dbReference type="InterPro" id="IPR050696">
    <property type="entry name" value="FtsA/MreB"/>
</dbReference>
<dbReference type="PIRSF" id="PIRSF012293">
    <property type="entry name" value="EutA"/>
    <property type="match status" value="1"/>
</dbReference>
<organism evidence="1 2">
    <name type="scientific">Paenibacillus chondroitinus</name>
    <dbReference type="NCBI Taxonomy" id="59842"/>
    <lineage>
        <taxon>Bacteria</taxon>
        <taxon>Bacillati</taxon>
        <taxon>Bacillota</taxon>
        <taxon>Bacilli</taxon>
        <taxon>Bacillales</taxon>
        <taxon>Paenibacillaceae</taxon>
        <taxon>Paenibacillus</taxon>
    </lineage>
</organism>
<dbReference type="EMBL" id="JAROBY010000063">
    <property type="protein sequence ID" value="MEB4797998.1"/>
    <property type="molecule type" value="Genomic_DNA"/>
</dbReference>
<dbReference type="Proteomes" id="UP001355653">
    <property type="component" value="Unassembled WGS sequence"/>
</dbReference>
<evidence type="ECO:0000313" key="2">
    <source>
        <dbReference type="Proteomes" id="UP001355653"/>
    </source>
</evidence>
<gene>
    <name evidence="1" type="ORF">P5G65_29250</name>
</gene>
<reference evidence="1 2" key="1">
    <citation type="submission" date="2023-03" db="EMBL/GenBank/DDBJ databases">
        <title>Bacillus Genome Sequencing.</title>
        <authorList>
            <person name="Dunlap C."/>
        </authorList>
    </citation>
    <scope>NUCLEOTIDE SEQUENCE [LARGE SCALE GENOMIC DNA]</scope>
    <source>
        <strain evidence="1 2">NRS-1351</strain>
    </source>
</reference>
<keyword evidence="2" id="KW-1185">Reference proteome</keyword>
<dbReference type="PANTHER" id="PTHR32432:SF13">
    <property type="entry name" value="ETHANOLAMINE AMMONIA-LYASE REACTIVASE EUTA"/>
    <property type="match status" value="1"/>
</dbReference>
<dbReference type="Pfam" id="PF06277">
    <property type="entry name" value="EutA"/>
    <property type="match status" value="1"/>
</dbReference>
<dbReference type="InterPro" id="IPR009377">
    <property type="entry name" value="EutA"/>
</dbReference>
<dbReference type="PANTHER" id="PTHR32432">
    <property type="entry name" value="CELL DIVISION PROTEIN FTSA-RELATED"/>
    <property type="match status" value="1"/>
</dbReference>
<accession>A0ABU6DJQ0</accession>
<comment type="caution">
    <text evidence="1">The sequence shown here is derived from an EMBL/GenBank/DDBJ whole genome shotgun (WGS) entry which is preliminary data.</text>
</comment>
<evidence type="ECO:0000313" key="1">
    <source>
        <dbReference type="EMBL" id="MEB4797998.1"/>
    </source>
</evidence>
<dbReference type="InterPro" id="IPR043129">
    <property type="entry name" value="ATPase_NBD"/>
</dbReference>
<name>A0ABU6DJQ0_9BACL</name>